<dbReference type="SMART" id="SM00202">
    <property type="entry name" value="SR"/>
    <property type="match status" value="2"/>
</dbReference>
<dbReference type="InterPro" id="IPR036772">
    <property type="entry name" value="SRCR-like_dom_sf"/>
</dbReference>
<keyword evidence="5 7" id="KW-1015">Disulfide bond</keyword>
<keyword evidence="10" id="KW-1185">Reference proteome</keyword>
<dbReference type="KEGG" id="nss:113413205"/>
<evidence type="ECO:0000256" key="3">
    <source>
        <dbReference type="ARBA" id="ARBA00022729"/>
    </source>
</evidence>
<feature type="domain" description="SRCR" evidence="9">
    <location>
        <begin position="36"/>
        <end position="136"/>
    </location>
</feature>
<evidence type="ECO:0000256" key="2">
    <source>
        <dbReference type="ARBA" id="ARBA00022525"/>
    </source>
</evidence>
<dbReference type="GO" id="GO:0004252">
    <property type="term" value="F:serine-type endopeptidase activity"/>
    <property type="evidence" value="ECO:0007669"/>
    <property type="project" value="TreeGrafter"/>
</dbReference>
<feature type="disulfide bond" evidence="7">
    <location>
        <begin position="227"/>
        <end position="237"/>
    </location>
</feature>
<evidence type="ECO:0000256" key="7">
    <source>
        <dbReference type="PROSITE-ProRule" id="PRU00196"/>
    </source>
</evidence>
<evidence type="ECO:0000259" key="9">
    <source>
        <dbReference type="PROSITE" id="PS50287"/>
    </source>
</evidence>
<dbReference type="AlphaFoldDB" id="A0A6J1U9C2"/>
<dbReference type="Pfam" id="PF00530">
    <property type="entry name" value="SRCR"/>
    <property type="match status" value="2"/>
</dbReference>
<dbReference type="PANTHER" id="PTHR48071">
    <property type="entry name" value="SRCR DOMAIN-CONTAINING PROTEIN"/>
    <property type="match status" value="1"/>
</dbReference>
<sequence>MTTKETRAPTKNASEVPNLSTTSMDLTTQGIREKSLRLVNGEDKCRGRIEVFYNGRWGTICDDGWDMNGAQVVCKQLACGEAVQALPNAAFGEGTGSIFLDELKCQGNEYSLEECSHNPWGIHNCRHKEDAGVICSGPVVTTSAPKSALVTTTTSLTVRLMNGKNRCQGRLEIFHNGNWGTVCDDGWDLPDAKVVCRQLACGEVMEATNEAYFGQGTGNILLENVQCKGNESSIEECSNSGWGIHHCNHKEDAGVICSETVSLTTKNPIILTPTKNTSKVQVQALTTQNLSIDLFLQ</sequence>
<gene>
    <name evidence="11" type="primary">LOC113413205</name>
</gene>
<proteinExistence type="predicted"/>
<feature type="disulfide bond" evidence="7">
    <location>
        <begin position="196"/>
        <end position="257"/>
    </location>
</feature>
<evidence type="ECO:0000256" key="8">
    <source>
        <dbReference type="SAM" id="MobiDB-lite"/>
    </source>
</evidence>
<dbReference type="GO" id="GO:0005886">
    <property type="term" value="C:plasma membrane"/>
    <property type="evidence" value="ECO:0007669"/>
    <property type="project" value="TreeGrafter"/>
</dbReference>
<feature type="domain" description="SRCR" evidence="9">
    <location>
        <begin position="158"/>
        <end position="258"/>
    </location>
</feature>
<evidence type="ECO:0000256" key="1">
    <source>
        <dbReference type="ARBA" id="ARBA00004613"/>
    </source>
</evidence>
<dbReference type="GeneID" id="113413205"/>
<dbReference type="PROSITE" id="PS50287">
    <property type="entry name" value="SRCR_2"/>
    <property type="match status" value="2"/>
</dbReference>
<dbReference type="Gene3D" id="3.10.250.10">
    <property type="entry name" value="SRCR-like domain"/>
    <property type="match status" value="2"/>
</dbReference>
<dbReference type="PRINTS" id="PR00258">
    <property type="entry name" value="SPERACTRCPTR"/>
</dbReference>
<keyword evidence="6" id="KW-0325">Glycoprotein</keyword>
<accession>A0A6J1U9C2</accession>
<keyword evidence="2" id="KW-0964">Secreted</keyword>
<keyword evidence="3" id="KW-0732">Signal</keyword>
<dbReference type="SUPFAM" id="SSF56487">
    <property type="entry name" value="SRCR-like"/>
    <property type="match status" value="2"/>
</dbReference>
<keyword evidence="4" id="KW-0677">Repeat</keyword>
<name>A0A6J1U9C2_9SAUR</name>
<dbReference type="RefSeq" id="XP_026525088.1">
    <property type="nucleotide sequence ID" value="XM_026669303.1"/>
</dbReference>
<evidence type="ECO:0000256" key="6">
    <source>
        <dbReference type="ARBA" id="ARBA00023180"/>
    </source>
</evidence>
<dbReference type="FunFam" id="3.10.250.10:FF:000003">
    <property type="entry name" value="Deleted in malignant brain tumors 1"/>
    <property type="match status" value="1"/>
</dbReference>
<dbReference type="GO" id="GO:0031638">
    <property type="term" value="P:zymogen activation"/>
    <property type="evidence" value="ECO:0007669"/>
    <property type="project" value="TreeGrafter"/>
</dbReference>
<evidence type="ECO:0000313" key="11">
    <source>
        <dbReference type="RefSeq" id="XP_026525088.1"/>
    </source>
</evidence>
<evidence type="ECO:0000256" key="4">
    <source>
        <dbReference type="ARBA" id="ARBA00022737"/>
    </source>
</evidence>
<feature type="region of interest" description="Disordered" evidence="8">
    <location>
        <begin position="1"/>
        <end position="22"/>
    </location>
</feature>
<feature type="compositionally biased region" description="Polar residues" evidence="8">
    <location>
        <begin position="9"/>
        <end position="22"/>
    </location>
</feature>
<feature type="disulfide bond" evidence="7">
    <location>
        <begin position="105"/>
        <end position="115"/>
    </location>
</feature>
<dbReference type="FunFam" id="3.10.250.10:FF:000006">
    <property type="entry name" value="neurotrypsin isoform X2"/>
    <property type="match status" value="1"/>
</dbReference>
<dbReference type="GO" id="GO:0005615">
    <property type="term" value="C:extracellular space"/>
    <property type="evidence" value="ECO:0007669"/>
    <property type="project" value="TreeGrafter"/>
</dbReference>
<dbReference type="Proteomes" id="UP000504612">
    <property type="component" value="Unplaced"/>
</dbReference>
<feature type="disulfide bond" evidence="7">
    <location>
        <begin position="183"/>
        <end position="247"/>
    </location>
</feature>
<feature type="disulfide bond" evidence="7">
    <location>
        <begin position="74"/>
        <end position="135"/>
    </location>
</feature>
<dbReference type="InterPro" id="IPR001190">
    <property type="entry name" value="SRCR"/>
</dbReference>
<evidence type="ECO:0000256" key="5">
    <source>
        <dbReference type="ARBA" id="ARBA00023157"/>
    </source>
</evidence>
<comment type="subcellular location">
    <subcellularLocation>
        <location evidence="1">Secreted</location>
    </subcellularLocation>
</comment>
<dbReference type="PANTHER" id="PTHR48071:SF15">
    <property type="entry name" value="SRCR DOMAIN-CONTAINING PROTEIN"/>
    <property type="match status" value="1"/>
</dbReference>
<reference evidence="11" key="1">
    <citation type="submission" date="2025-08" db="UniProtKB">
        <authorList>
            <consortium name="RefSeq"/>
        </authorList>
    </citation>
    <scope>IDENTIFICATION</scope>
</reference>
<feature type="disulfide bond" evidence="7">
    <location>
        <begin position="61"/>
        <end position="125"/>
    </location>
</feature>
<organism evidence="10 11">
    <name type="scientific">Notechis scutatus</name>
    <name type="common">mainland tiger snake</name>
    <dbReference type="NCBI Taxonomy" id="8663"/>
    <lineage>
        <taxon>Eukaryota</taxon>
        <taxon>Metazoa</taxon>
        <taxon>Chordata</taxon>
        <taxon>Craniata</taxon>
        <taxon>Vertebrata</taxon>
        <taxon>Euteleostomi</taxon>
        <taxon>Lepidosauria</taxon>
        <taxon>Squamata</taxon>
        <taxon>Bifurcata</taxon>
        <taxon>Unidentata</taxon>
        <taxon>Episquamata</taxon>
        <taxon>Toxicofera</taxon>
        <taxon>Serpentes</taxon>
        <taxon>Colubroidea</taxon>
        <taxon>Elapidae</taxon>
        <taxon>Hydrophiinae</taxon>
        <taxon>Notechis</taxon>
    </lineage>
</organism>
<evidence type="ECO:0000313" key="10">
    <source>
        <dbReference type="Proteomes" id="UP000504612"/>
    </source>
</evidence>
<protein>
    <submittedName>
        <fullName evidence="11">DMBT1-like protein</fullName>
    </submittedName>
</protein>